<gene>
    <name evidence="4" type="primary">g7398</name>
    <name evidence="4" type="ORF">VP750_LOCUS6334</name>
</gene>
<evidence type="ECO:0000313" key="4">
    <source>
        <dbReference type="EMBL" id="CAL5224675.1"/>
    </source>
</evidence>
<organism evidence="4 5">
    <name type="scientific">Coccomyxa viridis</name>
    <dbReference type="NCBI Taxonomy" id="1274662"/>
    <lineage>
        <taxon>Eukaryota</taxon>
        <taxon>Viridiplantae</taxon>
        <taxon>Chlorophyta</taxon>
        <taxon>core chlorophytes</taxon>
        <taxon>Trebouxiophyceae</taxon>
        <taxon>Trebouxiophyceae incertae sedis</taxon>
        <taxon>Coccomyxaceae</taxon>
        <taxon>Coccomyxa</taxon>
    </lineage>
</organism>
<comment type="caution">
    <text evidence="4">The sequence shown here is derived from an EMBL/GenBank/DDBJ whole genome shotgun (WGS) entry which is preliminary data.</text>
</comment>
<dbReference type="InterPro" id="IPR041243">
    <property type="entry name" value="STI1/HOP_DP"/>
</dbReference>
<accession>A0ABP1FXQ9</accession>
<keyword evidence="5" id="KW-1185">Reference proteome</keyword>
<reference evidence="4 5" key="1">
    <citation type="submission" date="2024-06" db="EMBL/GenBank/DDBJ databases">
        <authorList>
            <person name="Kraege A."/>
            <person name="Thomma B."/>
        </authorList>
    </citation>
    <scope>NUCLEOTIDE SEQUENCE [LARGE SCALE GENOMIC DNA]</scope>
</reference>
<feature type="compositionally biased region" description="Polar residues" evidence="2">
    <location>
        <begin position="47"/>
        <end position="72"/>
    </location>
</feature>
<proteinExistence type="predicted"/>
<sequence>MFAAQVQQRGAIASQQQAPSKVAIFGTRRTACLRGRSCRAVAASGPDGQNQSGQEQYTANESSFQMGTEGSEQQAYPGAPPPYQQYYQGYPNYPPYPYPQQQKSSGGGLPFYVWIGVGALVMWGYSKISGLVRGGPQAAQAKMMSWAMEQAMNQGKGGAPGGMPPGFPNFGAGGPGAGGFSMPPNFGGPAAQSSPVDTTARTVDQQAKASPAAEAPPAASTSDQQQRGARFEELKAQASGTGRAPRADKPKRASFRDVDDEASTSSQNGAAAGSSTAQDFRQPEVMGDGSEANGEGNKFTADLMDQFFRDPNMQQLLYKYLPEPMRNPQTFEWMLSNPEYRKQLEGMMEQQGMNLDPSMMNMMKDLDGAEMNKQLETLGLSPSEVINKIMAEPELAAAFQKPKVMQAIMESQNNPLAIMNYQDDPDVMLVFEKMAKLFPQAAMPNGGPPPQ</sequence>
<dbReference type="PANTHER" id="PTHR47296">
    <property type="entry name" value="PROTEIN TIC 40, CHLOROPLASTIC"/>
    <property type="match status" value="1"/>
</dbReference>
<feature type="domain" description="STI1" evidence="3">
    <location>
        <begin position="382"/>
        <end position="421"/>
    </location>
</feature>
<evidence type="ECO:0000256" key="2">
    <source>
        <dbReference type="SAM" id="MobiDB-lite"/>
    </source>
</evidence>
<feature type="region of interest" description="Disordered" evidence="2">
    <location>
        <begin position="42"/>
        <end position="81"/>
    </location>
</feature>
<protein>
    <submittedName>
        <fullName evidence="4">G7398 protein</fullName>
    </submittedName>
</protein>
<feature type="compositionally biased region" description="Polar residues" evidence="2">
    <location>
        <begin position="191"/>
        <end position="205"/>
    </location>
</feature>
<evidence type="ECO:0000259" key="3">
    <source>
        <dbReference type="SMART" id="SM00727"/>
    </source>
</evidence>
<dbReference type="PANTHER" id="PTHR47296:SF1">
    <property type="entry name" value="PROTEIN TIC 40, CHLOROPLASTIC"/>
    <property type="match status" value="1"/>
</dbReference>
<dbReference type="Gene3D" id="1.10.260.100">
    <property type="match status" value="1"/>
</dbReference>
<dbReference type="InterPro" id="IPR006636">
    <property type="entry name" value="STI1_HS-bd"/>
</dbReference>
<dbReference type="SMART" id="SM00727">
    <property type="entry name" value="STI1"/>
    <property type="match status" value="2"/>
</dbReference>
<keyword evidence="1" id="KW-0677">Repeat</keyword>
<feature type="domain" description="STI1" evidence="3">
    <location>
        <begin position="310"/>
        <end position="344"/>
    </location>
</feature>
<dbReference type="EMBL" id="CAXHTA020000011">
    <property type="protein sequence ID" value="CAL5224675.1"/>
    <property type="molecule type" value="Genomic_DNA"/>
</dbReference>
<dbReference type="Proteomes" id="UP001497392">
    <property type="component" value="Unassembled WGS sequence"/>
</dbReference>
<evidence type="ECO:0000256" key="1">
    <source>
        <dbReference type="ARBA" id="ARBA00022737"/>
    </source>
</evidence>
<feature type="compositionally biased region" description="Polar residues" evidence="2">
    <location>
        <begin position="263"/>
        <end position="279"/>
    </location>
</feature>
<feature type="compositionally biased region" description="Basic and acidic residues" evidence="2">
    <location>
        <begin position="245"/>
        <end position="257"/>
    </location>
</feature>
<evidence type="ECO:0000313" key="5">
    <source>
        <dbReference type="Proteomes" id="UP001497392"/>
    </source>
</evidence>
<name>A0ABP1FXQ9_9CHLO</name>
<feature type="compositionally biased region" description="Low complexity" evidence="2">
    <location>
        <begin position="207"/>
        <end position="222"/>
    </location>
</feature>
<feature type="region of interest" description="Disordered" evidence="2">
    <location>
        <begin position="155"/>
        <end position="297"/>
    </location>
</feature>
<dbReference type="Pfam" id="PF17830">
    <property type="entry name" value="STI1-HOP_DP"/>
    <property type="match status" value="1"/>
</dbReference>